<sequence>MMLIYYDDEWKYHTMKYYMNTLKGLWRYIQLEQGWKEINLSTMIIMKSYVLFIFVYVLNLVDILRWFKSCIPIASSRLCWTNTSADVPAMLGVTVEKSMC</sequence>
<evidence type="ECO:0000313" key="3">
    <source>
        <dbReference type="Proteomes" id="UP000008694"/>
    </source>
</evidence>
<dbReference type="HOGENOM" id="CLU_2309918_0_0_1"/>
<gene>
    <name evidence="2" type="ORF">ARALYDRAFT_487854</name>
</gene>
<dbReference type="AlphaFoldDB" id="D7M2V4"/>
<reference evidence="3" key="1">
    <citation type="journal article" date="2011" name="Nat. Genet.">
        <title>The Arabidopsis lyrata genome sequence and the basis of rapid genome size change.</title>
        <authorList>
            <person name="Hu T.T."/>
            <person name="Pattyn P."/>
            <person name="Bakker E.G."/>
            <person name="Cao J."/>
            <person name="Cheng J.-F."/>
            <person name="Clark R.M."/>
            <person name="Fahlgren N."/>
            <person name="Fawcett J.A."/>
            <person name="Grimwood J."/>
            <person name="Gundlach H."/>
            <person name="Haberer G."/>
            <person name="Hollister J.D."/>
            <person name="Ossowski S."/>
            <person name="Ottilar R.P."/>
            <person name="Salamov A.A."/>
            <person name="Schneeberger K."/>
            <person name="Spannagl M."/>
            <person name="Wang X."/>
            <person name="Yang L."/>
            <person name="Nasrallah M.E."/>
            <person name="Bergelson J."/>
            <person name="Carrington J.C."/>
            <person name="Gaut B.S."/>
            <person name="Schmutz J."/>
            <person name="Mayer K.F.X."/>
            <person name="Van de Peer Y."/>
            <person name="Grigoriev I.V."/>
            <person name="Nordborg M."/>
            <person name="Weigel D."/>
            <person name="Guo Y.-L."/>
        </authorList>
    </citation>
    <scope>NUCLEOTIDE SEQUENCE [LARGE SCALE GENOMIC DNA]</scope>
    <source>
        <strain evidence="3">cv. MN47</strain>
    </source>
</reference>
<evidence type="ECO:0000313" key="2">
    <source>
        <dbReference type="EMBL" id="EFH47672.1"/>
    </source>
</evidence>
<dbReference type="Gramene" id="fgenesh2_kg.6__988__AT5G10278.2">
    <property type="protein sequence ID" value="fgenesh2_kg.6__988__AT5G10278.2"/>
    <property type="gene ID" value="fgenesh2_kg.6__988__AT5G10278.2"/>
</dbReference>
<organism evidence="3">
    <name type="scientific">Arabidopsis lyrata subsp. lyrata</name>
    <name type="common">Lyre-leaved rock-cress</name>
    <dbReference type="NCBI Taxonomy" id="81972"/>
    <lineage>
        <taxon>Eukaryota</taxon>
        <taxon>Viridiplantae</taxon>
        <taxon>Streptophyta</taxon>
        <taxon>Embryophyta</taxon>
        <taxon>Tracheophyta</taxon>
        <taxon>Spermatophyta</taxon>
        <taxon>Magnoliopsida</taxon>
        <taxon>eudicotyledons</taxon>
        <taxon>Gunneridae</taxon>
        <taxon>Pentapetalae</taxon>
        <taxon>rosids</taxon>
        <taxon>malvids</taxon>
        <taxon>Brassicales</taxon>
        <taxon>Brassicaceae</taxon>
        <taxon>Camelineae</taxon>
        <taxon>Arabidopsis</taxon>
    </lineage>
</organism>
<proteinExistence type="predicted"/>
<keyword evidence="3" id="KW-1185">Reference proteome</keyword>
<dbReference type="Proteomes" id="UP000008694">
    <property type="component" value="Unassembled WGS sequence"/>
</dbReference>
<evidence type="ECO:0000256" key="1">
    <source>
        <dbReference type="SAM" id="Phobius"/>
    </source>
</evidence>
<feature type="transmembrane region" description="Helical" evidence="1">
    <location>
        <begin position="49"/>
        <end position="67"/>
    </location>
</feature>
<name>D7M2V4_ARALL</name>
<dbReference type="EMBL" id="GL348718">
    <property type="protein sequence ID" value="EFH47672.1"/>
    <property type="molecule type" value="Genomic_DNA"/>
</dbReference>
<protein>
    <submittedName>
        <fullName evidence="2">Uncharacterized protein</fullName>
    </submittedName>
</protein>
<accession>D7M2V4</accession>
<keyword evidence="1" id="KW-0812">Transmembrane</keyword>
<keyword evidence="1" id="KW-0472">Membrane</keyword>
<keyword evidence="1" id="KW-1133">Transmembrane helix</keyword>